<feature type="binding site" evidence="15">
    <location>
        <position position="64"/>
    </location>
    <ligand>
        <name>beta-alanine</name>
        <dbReference type="ChEBI" id="CHEBI:57966"/>
    </ligand>
</feature>
<proteinExistence type="inferred from homology"/>
<evidence type="ECO:0000256" key="2">
    <source>
        <dbReference type="ARBA" id="ARBA00004990"/>
    </source>
</evidence>
<dbReference type="SUPFAM" id="SSF52374">
    <property type="entry name" value="Nucleotidylyl transferase"/>
    <property type="match status" value="1"/>
</dbReference>
<comment type="caution">
    <text evidence="16">The sequence shown here is derived from an EMBL/GenBank/DDBJ whole genome shotgun (WGS) entry which is preliminary data.</text>
</comment>
<feature type="binding site" evidence="15">
    <location>
        <position position="64"/>
    </location>
    <ligand>
        <name>(R)-pantoate</name>
        <dbReference type="ChEBI" id="CHEBI:15980"/>
    </ligand>
</feature>
<evidence type="ECO:0000256" key="12">
    <source>
        <dbReference type="ARBA" id="ARBA00048258"/>
    </source>
</evidence>
<evidence type="ECO:0000313" key="16">
    <source>
        <dbReference type="EMBL" id="MBB3090462.1"/>
    </source>
</evidence>
<dbReference type="EC" id="6.3.2.1" evidence="4 15"/>
<protein>
    <recommendedName>
        <fullName evidence="5 15">Pantothenate synthetase</fullName>
        <shortName evidence="15">PS</shortName>
        <ecNumber evidence="4 15">6.3.2.1</ecNumber>
    </recommendedName>
    <alternativeName>
        <fullName evidence="14 15">Pantoate--beta-alanine ligase</fullName>
    </alternativeName>
    <alternativeName>
        <fullName evidence="11 15">Pantoate-activating enzyme</fullName>
    </alternativeName>
</protein>
<comment type="pathway">
    <text evidence="2 15">Cofactor biosynthesis; (R)-pantothenate biosynthesis; (R)-pantothenate from (R)-pantoate and beta-alanine: step 1/1.</text>
</comment>
<evidence type="ECO:0000256" key="13">
    <source>
        <dbReference type="ARBA" id="ARBA00055042"/>
    </source>
</evidence>
<feature type="binding site" evidence="15">
    <location>
        <begin position="188"/>
        <end position="191"/>
    </location>
    <ligand>
        <name>ATP</name>
        <dbReference type="ChEBI" id="CHEBI:30616"/>
    </ligand>
</feature>
<dbReference type="GO" id="GO:0005524">
    <property type="term" value="F:ATP binding"/>
    <property type="evidence" value="ECO:0007669"/>
    <property type="project" value="UniProtKB-KW"/>
</dbReference>
<dbReference type="InterPro" id="IPR042176">
    <property type="entry name" value="Pantoate_ligase_C"/>
</dbReference>
<sequence>MSEIASTREELAKLLDPARREGTLVGFVPTMGALHEGHASLMRVARERVGGGPVVVSIFVNPLQFGAGEDLDRYPRTLDADLEVCEREGVDVVFAPSVDDVYPGGLPQVTVAPGALGDVLEGKTRPGHFGGVLTVVAKLFGLVKPDVAVFGQKDYQQLALIRRMSSDLCLGVDVVGAPTQREPDGLALSSRNRYLSPEQREEATTLSRALYAAQREAAGGVETALQAARAELRRAKGVDLDYLVVTDPALAALPTDPAPGTEARILIAARVGTTRLIDNMSLTIGAPR</sequence>
<evidence type="ECO:0000256" key="4">
    <source>
        <dbReference type="ARBA" id="ARBA00012219"/>
    </source>
</evidence>
<reference evidence="16 17" key="1">
    <citation type="submission" date="2020-08" db="EMBL/GenBank/DDBJ databases">
        <title>Genomic Encyclopedia of Type Strains, Phase III (KMG-III): the genomes of soil and plant-associated and newly described type strains.</title>
        <authorList>
            <person name="Whitman W."/>
        </authorList>
    </citation>
    <scope>NUCLEOTIDE SEQUENCE [LARGE SCALE GENOMIC DNA]</scope>
    <source>
        <strain evidence="16 17">CECT 3302</strain>
    </source>
</reference>
<comment type="catalytic activity">
    <reaction evidence="12 15">
        <text>(R)-pantoate + beta-alanine + ATP = (R)-pantothenate + AMP + diphosphate + H(+)</text>
        <dbReference type="Rhea" id="RHEA:10912"/>
        <dbReference type="ChEBI" id="CHEBI:15378"/>
        <dbReference type="ChEBI" id="CHEBI:15980"/>
        <dbReference type="ChEBI" id="CHEBI:29032"/>
        <dbReference type="ChEBI" id="CHEBI:30616"/>
        <dbReference type="ChEBI" id="CHEBI:33019"/>
        <dbReference type="ChEBI" id="CHEBI:57966"/>
        <dbReference type="ChEBI" id="CHEBI:456215"/>
        <dbReference type="EC" id="6.3.2.1"/>
    </reaction>
</comment>
<dbReference type="UniPathway" id="UPA00028">
    <property type="reaction ID" value="UER00005"/>
</dbReference>
<dbReference type="InterPro" id="IPR014729">
    <property type="entry name" value="Rossmann-like_a/b/a_fold"/>
</dbReference>
<dbReference type="Gene3D" id="3.30.1300.10">
    <property type="entry name" value="Pantoate-beta-alanine ligase, C-terminal domain"/>
    <property type="match status" value="1"/>
</dbReference>
<dbReference type="PANTHER" id="PTHR21299:SF1">
    <property type="entry name" value="PANTOATE--BETA-ALANINE LIGASE"/>
    <property type="match status" value="1"/>
</dbReference>
<feature type="binding site" evidence="15">
    <location>
        <position position="157"/>
    </location>
    <ligand>
        <name>(R)-pantoate</name>
        <dbReference type="ChEBI" id="CHEBI:15980"/>
    </ligand>
</feature>
<comment type="function">
    <text evidence="13 15">Catalyzes the condensation of pantoate with beta-alanine in an ATP-dependent reaction via a pantoyl-adenylate intermediate.</text>
</comment>
<dbReference type="EMBL" id="JACHXG010000007">
    <property type="protein sequence ID" value="MBB3090462.1"/>
    <property type="molecule type" value="Genomic_DNA"/>
</dbReference>
<evidence type="ECO:0000256" key="8">
    <source>
        <dbReference type="ARBA" id="ARBA00022655"/>
    </source>
</evidence>
<dbReference type="GO" id="GO:0004592">
    <property type="term" value="F:pantoate-beta-alanine ligase activity"/>
    <property type="evidence" value="ECO:0007669"/>
    <property type="project" value="UniProtKB-UniRule"/>
</dbReference>
<keyword evidence="6 15" id="KW-0963">Cytoplasm</keyword>
<keyword evidence="8 15" id="KW-0566">Pantothenate biosynthesis</keyword>
<keyword evidence="9 15" id="KW-0547">Nucleotide-binding</keyword>
<comment type="subunit">
    <text evidence="15">Homodimer.</text>
</comment>
<evidence type="ECO:0000256" key="7">
    <source>
        <dbReference type="ARBA" id="ARBA00022598"/>
    </source>
</evidence>
<keyword evidence="17" id="KW-1185">Reference proteome</keyword>
<dbReference type="HAMAP" id="MF_00158">
    <property type="entry name" value="PanC"/>
    <property type="match status" value="1"/>
</dbReference>
<feature type="binding site" evidence="15">
    <location>
        <begin position="31"/>
        <end position="38"/>
    </location>
    <ligand>
        <name>ATP</name>
        <dbReference type="ChEBI" id="CHEBI:30616"/>
    </ligand>
</feature>
<dbReference type="GO" id="GO:0005829">
    <property type="term" value="C:cytosol"/>
    <property type="evidence" value="ECO:0007669"/>
    <property type="project" value="TreeGrafter"/>
</dbReference>
<evidence type="ECO:0000313" key="17">
    <source>
        <dbReference type="Proteomes" id="UP000577707"/>
    </source>
</evidence>
<dbReference type="PANTHER" id="PTHR21299">
    <property type="entry name" value="CYTIDYLATE KINASE/PANTOATE-BETA-ALANINE LIGASE"/>
    <property type="match status" value="1"/>
</dbReference>
<evidence type="ECO:0000256" key="5">
    <source>
        <dbReference type="ARBA" id="ARBA00014155"/>
    </source>
</evidence>
<dbReference type="InterPro" id="IPR003721">
    <property type="entry name" value="Pantoate_ligase"/>
</dbReference>
<evidence type="ECO:0000256" key="14">
    <source>
        <dbReference type="ARBA" id="ARBA00077433"/>
    </source>
</evidence>
<evidence type="ECO:0000256" key="6">
    <source>
        <dbReference type="ARBA" id="ARBA00022490"/>
    </source>
</evidence>
<accession>A0A7W5F9W0</accession>
<dbReference type="AlphaFoldDB" id="A0A7W5F9W0"/>
<comment type="similarity">
    <text evidence="3 15">Belongs to the pantothenate synthetase family.</text>
</comment>
<evidence type="ECO:0000256" key="1">
    <source>
        <dbReference type="ARBA" id="ARBA00004496"/>
    </source>
</evidence>
<comment type="caution">
    <text evidence="15">Lacks conserved residue(s) required for the propagation of feature annotation.</text>
</comment>
<evidence type="ECO:0000256" key="3">
    <source>
        <dbReference type="ARBA" id="ARBA00009256"/>
    </source>
</evidence>
<comment type="miscellaneous">
    <text evidence="15">The reaction proceeds by a bi uni uni bi ping pong mechanism.</text>
</comment>
<dbReference type="FunFam" id="3.40.50.620:FF:000114">
    <property type="entry name" value="Pantothenate synthetase"/>
    <property type="match status" value="1"/>
</dbReference>
<keyword evidence="7 15" id="KW-0436">Ligase</keyword>
<dbReference type="NCBIfam" id="TIGR00018">
    <property type="entry name" value="panC"/>
    <property type="match status" value="1"/>
</dbReference>
<dbReference type="Gene3D" id="3.40.50.620">
    <property type="entry name" value="HUPs"/>
    <property type="match status" value="1"/>
</dbReference>
<feature type="binding site" evidence="15">
    <location>
        <begin position="151"/>
        <end position="154"/>
    </location>
    <ligand>
        <name>ATP</name>
        <dbReference type="ChEBI" id="CHEBI:30616"/>
    </ligand>
</feature>
<comment type="subcellular location">
    <subcellularLocation>
        <location evidence="1 15">Cytoplasm</location>
    </subcellularLocation>
</comment>
<feature type="active site" description="Proton donor" evidence="15">
    <location>
        <position position="38"/>
    </location>
</feature>
<evidence type="ECO:0000256" key="11">
    <source>
        <dbReference type="ARBA" id="ARBA00032806"/>
    </source>
</evidence>
<dbReference type="RefSeq" id="WP_183547287.1">
    <property type="nucleotide sequence ID" value="NZ_BMQT01000005.1"/>
</dbReference>
<evidence type="ECO:0000256" key="15">
    <source>
        <dbReference type="HAMAP-Rule" id="MF_00158"/>
    </source>
</evidence>
<dbReference type="GO" id="GO:0015940">
    <property type="term" value="P:pantothenate biosynthetic process"/>
    <property type="evidence" value="ECO:0007669"/>
    <property type="project" value="UniProtKB-UniRule"/>
</dbReference>
<organism evidence="16 17">
    <name type="scientific">Nocardioides albus</name>
    <dbReference type="NCBI Taxonomy" id="1841"/>
    <lineage>
        <taxon>Bacteria</taxon>
        <taxon>Bacillati</taxon>
        <taxon>Actinomycetota</taxon>
        <taxon>Actinomycetes</taxon>
        <taxon>Propionibacteriales</taxon>
        <taxon>Nocardioidaceae</taxon>
        <taxon>Nocardioides</taxon>
    </lineage>
</organism>
<dbReference type="Pfam" id="PF02569">
    <property type="entry name" value="Pantoate_ligase"/>
    <property type="match status" value="1"/>
</dbReference>
<gene>
    <name evidence="15" type="primary">panC</name>
    <name evidence="16" type="ORF">FHS12_003420</name>
</gene>
<keyword evidence="10 15" id="KW-0067">ATP-binding</keyword>
<dbReference type="Proteomes" id="UP000577707">
    <property type="component" value="Unassembled WGS sequence"/>
</dbReference>
<evidence type="ECO:0000256" key="9">
    <source>
        <dbReference type="ARBA" id="ARBA00022741"/>
    </source>
</evidence>
<dbReference type="CDD" id="cd00560">
    <property type="entry name" value="PanC"/>
    <property type="match status" value="1"/>
</dbReference>
<name>A0A7W5F9W0_9ACTN</name>
<evidence type="ECO:0000256" key="10">
    <source>
        <dbReference type="ARBA" id="ARBA00022840"/>
    </source>
</evidence>